<evidence type="ECO:0000313" key="3">
    <source>
        <dbReference type="EMBL" id="TFY58035.1"/>
    </source>
</evidence>
<dbReference type="GO" id="GO:0005524">
    <property type="term" value="F:ATP binding"/>
    <property type="evidence" value="ECO:0007669"/>
    <property type="project" value="InterPro"/>
</dbReference>
<accession>A0A4Y9Y6R8</accession>
<evidence type="ECO:0000256" key="1">
    <source>
        <dbReference type="SAM" id="MobiDB-lite"/>
    </source>
</evidence>
<dbReference type="EMBL" id="SEOQ01000707">
    <property type="protein sequence ID" value="TFY58035.1"/>
    <property type="molecule type" value="Genomic_DNA"/>
</dbReference>
<dbReference type="AlphaFoldDB" id="A0A4Y9Y6R8"/>
<feature type="compositionally biased region" description="Low complexity" evidence="1">
    <location>
        <begin position="180"/>
        <end position="191"/>
    </location>
</feature>
<comment type="caution">
    <text evidence="3">The sequence shown here is derived from an EMBL/GenBank/DDBJ whole genome shotgun (WGS) entry which is preliminary data.</text>
</comment>
<dbReference type="OrthoDB" id="541276at2759"/>
<sequence>MKEYATAPSDVWALGIILINMITNRNPWRYAVTQDPCFSAFLEDVLYLREMLPISKEANKLFRRVFTLTPHCRITLSQLRVAVQEMDTFFMTDRELQRASDVVLDNAILYAEQGMGQDILFASEASSEKSDPNSPCSTCSSCSSSLGSDEILAFVYSDFRGPAIRPPRDTPAQRAPLLKSSDGSSSADSAGPITPETHPIHPAAEVPPLSDDEGLCEAVLLPVGSPLLADLVPKAGHLDMGSPEKVEV</sequence>
<dbReference type="InterPro" id="IPR011009">
    <property type="entry name" value="Kinase-like_dom_sf"/>
</dbReference>
<dbReference type="PROSITE" id="PS50011">
    <property type="entry name" value="PROTEIN_KINASE_DOM"/>
    <property type="match status" value="1"/>
</dbReference>
<dbReference type="Proteomes" id="UP000298327">
    <property type="component" value="Unassembled WGS sequence"/>
</dbReference>
<dbReference type="Gene3D" id="1.10.510.10">
    <property type="entry name" value="Transferase(Phosphotransferase) domain 1"/>
    <property type="match status" value="1"/>
</dbReference>
<gene>
    <name evidence="3" type="ORF">EVG20_g8304</name>
</gene>
<name>A0A4Y9Y6R8_9AGAM</name>
<organism evidence="3 4">
    <name type="scientific">Dentipellis fragilis</name>
    <dbReference type="NCBI Taxonomy" id="205917"/>
    <lineage>
        <taxon>Eukaryota</taxon>
        <taxon>Fungi</taxon>
        <taxon>Dikarya</taxon>
        <taxon>Basidiomycota</taxon>
        <taxon>Agaricomycotina</taxon>
        <taxon>Agaricomycetes</taxon>
        <taxon>Russulales</taxon>
        <taxon>Hericiaceae</taxon>
        <taxon>Dentipellis</taxon>
    </lineage>
</organism>
<dbReference type="STRING" id="205917.A0A4Y9Y6R8"/>
<dbReference type="SUPFAM" id="SSF56112">
    <property type="entry name" value="Protein kinase-like (PK-like)"/>
    <property type="match status" value="1"/>
</dbReference>
<dbReference type="InterPro" id="IPR000719">
    <property type="entry name" value="Prot_kinase_dom"/>
</dbReference>
<feature type="domain" description="Protein kinase" evidence="2">
    <location>
        <begin position="1"/>
        <end position="90"/>
    </location>
</feature>
<reference evidence="3 4" key="1">
    <citation type="submission" date="2019-02" db="EMBL/GenBank/DDBJ databases">
        <title>Genome sequencing of the rare red list fungi Dentipellis fragilis.</title>
        <authorList>
            <person name="Buettner E."/>
            <person name="Kellner H."/>
        </authorList>
    </citation>
    <scope>NUCLEOTIDE SEQUENCE [LARGE SCALE GENOMIC DNA]</scope>
    <source>
        <strain evidence="3 4">DSM 105465</strain>
    </source>
</reference>
<evidence type="ECO:0000313" key="4">
    <source>
        <dbReference type="Proteomes" id="UP000298327"/>
    </source>
</evidence>
<dbReference type="GO" id="GO:0004672">
    <property type="term" value="F:protein kinase activity"/>
    <property type="evidence" value="ECO:0007669"/>
    <property type="project" value="InterPro"/>
</dbReference>
<protein>
    <recommendedName>
        <fullName evidence="2">Protein kinase domain-containing protein</fullName>
    </recommendedName>
</protein>
<proteinExistence type="predicted"/>
<keyword evidence="4" id="KW-1185">Reference proteome</keyword>
<evidence type="ECO:0000259" key="2">
    <source>
        <dbReference type="PROSITE" id="PS50011"/>
    </source>
</evidence>
<feature type="region of interest" description="Disordered" evidence="1">
    <location>
        <begin position="165"/>
        <end position="209"/>
    </location>
</feature>